<organism evidence="1 2">
    <name type="scientific">Vreelandella subglaciescola</name>
    <dbReference type="NCBI Taxonomy" id="29571"/>
    <lineage>
        <taxon>Bacteria</taxon>
        <taxon>Pseudomonadati</taxon>
        <taxon>Pseudomonadota</taxon>
        <taxon>Gammaproteobacteria</taxon>
        <taxon>Oceanospirillales</taxon>
        <taxon>Halomonadaceae</taxon>
        <taxon>Vreelandella</taxon>
    </lineage>
</organism>
<reference evidence="1 2" key="1">
    <citation type="submission" date="2016-11" db="EMBL/GenBank/DDBJ databases">
        <authorList>
            <person name="Jaros S."/>
            <person name="Januszkiewicz K."/>
            <person name="Wedrychowicz H."/>
        </authorList>
    </citation>
    <scope>NUCLEOTIDE SEQUENCE [LARGE SCALE GENOMIC DNA]</scope>
    <source>
        <strain evidence="1 2">ACAM 12</strain>
    </source>
</reference>
<dbReference type="Proteomes" id="UP000190911">
    <property type="component" value="Chromosome I"/>
</dbReference>
<dbReference type="STRING" id="29571.SAMN05878437_1380"/>
<evidence type="ECO:0000313" key="1">
    <source>
        <dbReference type="EMBL" id="SHM13112.1"/>
    </source>
</evidence>
<proteinExistence type="predicted"/>
<dbReference type="InParanoid" id="A0A1M7G9P3"/>
<gene>
    <name evidence="1" type="ORF">SAMN05878437_1380</name>
</gene>
<protein>
    <submittedName>
        <fullName evidence="1">Uncharacterized protein</fullName>
    </submittedName>
</protein>
<name>A0A1M7G9P3_9GAMM</name>
<dbReference type="AlphaFoldDB" id="A0A1M7G9P3"/>
<evidence type="ECO:0000313" key="2">
    <source>
        <dbReference type="Proteomes" id="UP000190911"/>
    </source>
</evidence>
<sequence length="31" mass="3630">MITEFESIWNAIKVMPNFGHFSTIEQGNRMT</sequence>
<keyword evidence="2" id="KW-1185">Reference proteome</keyword>
<accession>A0A1M7G9P3</accession>
<dbReference type="EMBL" id="LT670847">
    <property type="protein sequence ID" value="SHM13112.1"/>
    <property type="molecule type" value="Genomic_DNA"/>
</dbReference>